<dbReference type="InterPro" id="IPR023606">
    <property type="entry name" value="CoA-Trfase_III_dom_1_sf"/>
</dbReference>
<dbReference type="InterPro" id="IPR003673">
    <property type="entry name" value="CoA-Trfase_fam_III"/>
</dbReference>
<dbReference type="InterPro" id="IPR044855">
    <property type="entry name" value="CoA-Trfase_III_dom3_sf"/>
</dbReference>
<evidence type="ECO:0000313" key="1">
    <source>
        <dbReference type="EMBL" id="GES21563.1"/>
    </source>
</evidence>
<dbReference type="InterPro" id="IPR050509">
    <property type="entry name" value="CoA-transferase_III"/>
</dbReference>
<dbReference type="SUPFAM" id="SSF89796">
    <property type="entry name" value="CoA-transferase family III (CaiB/BaiF)"/>
    <property type="match status" value="1"/>
</dbReference>
<gene>
    <name evidence="1" type="ORF">Aple_044590</name>
</gene>
<protein>
    <submittedName>
        <fullName evidence="1">CoA transferase</fullName>
    </submittedName>
</protein>
<comment type="caution">
    <text evidence="1">The sequence shown here is derived from an EMBL/GenBank/DDBJ whole genome shotgun (WGS) entry which is preliminary data.</text>
</comment>
<dbReference type="PANTHER" id="PTHR48228:SF5">
    <property type="entry name" value="ALPHA-METHYLACYL-COA RACEMASE"/>
    <property type="match status" value="1"/>
</dbReference>
<dbReference type="PANTHER" id="PTHR48228">
    <property type="entry name" value="SUCCINYL-COA--D-CITRAMALATE COA-TRANSFERASE"/>
    <property type="match status" value="1"/>
</dbReference>
<keyword evidence="1" id="KW-0808">Transferase</keyword>
<dbReference type="EMBL" id="BLAF01000024">
    <property type="protein sequence ID" value="GES21563.1"/>
    <property type="molecule type" value="Genomic_DNA"/>
</dbReference>
<accession>A0A5M3XQX9</accession>
<dbReference type="RefSeq" id="WP_170321613.1">
    <property type="nucleotide sequence ID" value="NZ_BAAAHM010000005.1"/>
</dbReference>
<dbReference type="Gene3D" id="3.30.1540.10">
    <property type="entry name" value="formyl-coa transferase, domain 3"/>
    <property type="match status" value="1"/>
</dbReference>
<evidence type="ECO:0000313" key="2">
    <source>
        <dbReference type="Proteomes" id="UP000377595"/>
    </source>
</evidence>
<organism evidence="1 2">
    <name type="scientific">Acrocarpospora pleiomorpha</name>
    <dbReference type="NCBI Taxonomy" id="90975"/>
    <lineage>
        <taxon>Bacteria</taxon>
        <taxon>Bacillati</taxon>
        <taxon>Actinomycetota</taxon>
        <taxon>Actinomycetes</taxon>
        <taxon>Streptosporangiales</taxon>
        <taxon>Streptosporangiaceae</taxon>
        <taxon>Acrocarpospora</taxon>
    </lineage>
</organism>
<dbReference type="Pfam" id="PF02515">
    <property type="entry name" value="CoA_transf_3"/>
    <property type="match status" value="1"/>
</dbReference>
<proteinExistence type="predicted"/>
<reference evidence="1 2" key="1">
    <citation type="submission" date="2019-10" db="EMBL/GenBank/DDBJ databases">
        <title>Whole genome shotgun sequence of Acrocarpospora pleiomorpha NBRC 16267.</title>
        <authorList>
            <person name="Ichikawa N."/>
            <person name="Kimura A."/>
            <person name="Kitahashi Y."/>
            <person name="Komaki H."/>
            <person name="Oguchi A."/>
        </authorList>
    </citation>
    <scope>NUCLEOTIDE SEQUENCE [LARGE SCALE GENOMIC DNA]</scope>
    <source>
        <strain evidence="1 2">NBRC 16267</strain>
    </source>
</reference>
<dbReference type="Gene3D" id="3.40.50.10540">
    <property type="entry name" value="Crotonobetainyl-coa:carnitine coa-transferase, domain 1"/>
    <property type="match status" value="1"/>
</dbReference>
<keyword evidence="2" id="KW-1185">Reference proteome</keyword>
<dbReference type="Proteomes" id="UP000377595">
    <property type="component" value="Unassembled WGS sequence"/>
</dbReference>
<dbReference type="AlphaFoldDB" id="A0A5M3XQX9"/>
<sequence>MPAGKVGVGQPLAGLRVLSLAQQFPGPFACRLLADLGAEVVLVEQIDGGDPARTLPPLFDALNHGQRSLAVDLKSAAGLDVFARLAATSRVVLEGFRPGVAARLGVGLEDVRAIRPDVIYCSISGFGQECDEPGHDLGFQARAGVIAPKTFSPAEPGLPLADLAAAMYAALGVVAAVPERDSVFLDISMTDALVAWSAPLLALRWSQPAGRDATPPGYGLFRTRDGWACIAIFHHEDGFWAALCSELGLDDIAGMPAAERVAGAEVLRSRIADRVAGREAGELLEALRARGVPSGPVNDAEAVRVDPLLRDRGTVVAAADRTVVRSPFARLHAVDRSAAPRLGEDTLSLLSELSYSPQEIDCLLAERVIRVDGSESDRLKEVSDGTAEGKHP</sequence>
<dbReference type="GO" id="GO:0016740">
    <property type="term" value="F:transferase activity"/>
    <property type="evidence" value="ECO:0007669"/>
    <property type="project" value="UniProtKB-KW"/>
</dbReference>
<name>A0A5M3XQX9_9ACTN</name>